<dbReference type="HOGENOM" id="CLU_033465_3_1_1"/>
<keyword evidence="3 5" id="KW-1133">Transmembrane helix</keyword>
<dbReference type="eggNOG" id="ENOG502QURG">
    <property type="taxonomic scope" value="Eukaryota"/>
</dbReference>
<evidence type="ECO:0000256" key="4">
    <source>
        <dbReference type="ARBA" id="ARBA00023136"/>
    </source>
</evidence>
<dbReference type="GO" id="GO:0016020">
    <property type="term" value="C:membrane"/>
    <property type="evidence" value="ECO:0007669"/>
    <property type="project" value="UniProtKB-SubCell"/>
</dbReference>
<reference evidence="6 7" key="1">
    <citation type="journal article" date="2011" name="Genome Biol.">
        <title>Genome sequence of the insect pathogenic fungus Cordyceps militaris, a valued traditional Chinese medicine.</title>
        <authorList>
            <person name="Zheng P."/>
            <person name="Xia Y."/>
            <person name="Xiao G."/>
            <person name="Xiong C."/>
            <person name="Hu X."/>
            <person name="Zhang S."/>
            <person name="Zheng H."/>
            <person name="Huang Y."/>
            <person name="Zhou Y."/>
            <person name="Wang S."/>
            <person name="Zhao G.P."/>
            <person name="Liu X."/>
            <person name="St Leger R.J."/>
            <person name="Wang C."/>
        </authorList>
    </citation>
    <scope>NUCLEOTIDE SEQUENCE [LARGE SCALE GENOMIC DNA]</scope>
    <source>
        <strain evidence="6 7">CM01</strain>
    </source>
</reference>
<dbReference type="FunCoup" id="G3J2L3">
    <property type="interactions" value="13"/>
</dbReference>
<dbReference type="Pfam" id="PF04479">
    <property type="entry name" value="RTA1"/>
    <property type="match status" value="1"/>
</dbReference>
<evidence type="ECO:0000313" key="7">
    <source>
        <dbReference type="Proteomes" id="UP000001610"/>
    </source>
</evidence>
<feature type="transmembrane region" description="Helical" evidence="5">
    <location>
        <begin position="182"/>
        <end position="206"/>
    </location>
</feature>
<evidence type="ECO:0000256" key="2">
    <source>
        <dbReference type="ARBA" id="ARBA00022692"/>
    </source>
</evidence>
<feature type="transmembrane region" description="Helical" evidence="5">
    <location>
        <begin position="20"/>
        <end position="39"/>
    </location>
</feature>
<dbReference type="EMBL" id="JH126399">
    <property type="protein sequence ID" value="EGX95549.1"/>
    <property type="molecule type" value="Genomic_DNA"/>
</dbReference>
<dbReference type="OrthoDB" id="3358017at2759"/>
<accession>G3J2L3</accession>
<feature type="transmembrane region" description="Helical" evidence="5">
    <location>
        <begin position="263"/>
        <end position="282"/>
    </location>
</feature>
<evidence type="ECO:0000256" key="3">
    <source>
        <dbReference type="ARBA" id="ARBA00022989"/>
    </source>
</evidence>
<feature type="transmembrane region" description="Helical" evidence="5">
    <location>
        <begin position="226"/>
        <end position="243"/>
    </location>
</feature>
<dbReference type="VEuPathDB" id="FungiDB:CCM_00203"/>
<evidence type="ECO:0000313" key="6">
    <source>
        <dbReference type="EMBL" id="EGX95549.1"/>
    </source>
</evidence>
<dbReference type="AlphaFoldDB" id="G3J2L3"/>
<protein>
    <submittedName>
        <fullName evidence="6">RTA1 like protein</fullName>
    </submittedName>
</protein>
<dbReference type="PANTHER" id="PTHR31465:SF27">
    <property type="entry name" value="DOMAIN PROTEIN, PUTATIVE (AFU_ORTHOLOGUE AFUA_3G01030)-RELATED"/>
    <property type="match status" value="1"/>
</dbReference>
<name>G3J2L3_CORMM</name>
<dbReference type="Proteomes" id="UP000001610">
    <property type="component" value="Unassembled WGS sequence"/>
</dbReference>
<sequence length="325" mass="35995">MPQLKPYKGAYFLWDYVPSMPAAIVAVVLFGLLTSGVVWRSVSTRTRFAIPFALGGLCTFSPRCARTTPQKNLDANLFPSPFAVEVIGYVARAAAPDRTDNLILYILQSIFILVAPALFAASVYMVLSRLARAVHGERHLVIRPRWLTRVFVLGDVFSFLVQSGGGGLMASESFSKKSAQNIILVGLLIQIVLFGLFAVTAALFHVRMRRWPSAASTDGRVPWQRILGMMYAASALIMVRSIFRVVEYVMGKDGYLLTHEWTLYVFDALLMVLAMAVFVWWYPGRLVAPPAAWDGVGGDDARDANMRLVEGEYASSRMSSRGLQK</sequence>
<evidence type="ECO:0000256" key="5">
    <source>
        <dbReference type="SAM" id="Phobius"/>
    </source>
</evidence>
<comment type="subcellular location">
    <subcellularLocation>
        <location evidence="1">Membrane</location>
        <topology evidence="1">Multi-pass membrane protein</topology>
    </subcellularLocation>
</comment>
<dbReference type="PANTHER" id="PTHR31465">
    <property type="entry name" value="PROTEIN RTA1-RELATED"/>
    <property type="match status" value="1"/>
</dbReference>
<keyword evidence="2 5" id="KW-0812">Transmembrane</keyword>
<proteinExistence type="predicted"/>
<dbReference type="OMA" id="LANEWPM"/>
<dbReference type="InParanoid" id="G3J2L3"/>
<gene>
    <name evidence="6" type="ORF">CCM_00203</name>
</gene>
<dbReference type="InterPro" id="IPR007568">
    <property type="entry name" value="RTA1"/>
</dbReference>
<dbReference type="GeneID" id="18162238"/>
<feature type="transmembrane region" description="Helical" evidence="5">
    <location>
        <begin position="102"/>
        <end position="126"/>
    </location>
</feature>
<keyword evidence="4 5" id="KW-0472">Membrane</keyword>
<dbReference type="RefSeq" id="XP_006665426.1">
    <property type="nucleotide sequence ID" value="XM_006665363.1"/>
</dbReference>
<feature type="transmembrane region" description="Helical" evidence="5">
    <location>
        <begin position="146"/>
        <end position="170"/>
    </location>
</feature>
<keyword evidence="7" id="KW-1185">Reference proteome</keyword>
<organism evidence="6 7">
    <name type="scientific">Cordyceps militaris (strain CM01)</name>
    <name type="common">Caterpillar fungus</name>
    <dbReference type="NCBI Taxonomy" id="983644"/>
    <lineage>
        <taxon>Eukaryota</taxon>
        <taxon>Fungi</taxon>
        <taxon>Dikarya</taxon>
        <taxon>Ascomycota</taxon>
        <taxon>Pezizomycotina</taxon>
        <taxon>Sordariomycetes</taxon>
        <taxon>Hypocreomycetidae</taxon>
        <taxon>Hypocreales</taxon>
        <taxon>Cordycipitaceae</taxon>
        <taxon>Cordyceps</taxon>
    </lineage>
</organism>
<dbReference type="KEGG" id="cmt:CCM_00203"/>
<evidence type="ECO:0000256" key="1">
    <source>
        <dbReference type="ARBA" id="ARBA00004141"/>
    </source>
</evidence>